<reference evidence="1" key="1">
    <citation type="journal article" date="2020" name="mSystems">
        <title>Genome- and Community-Level Interaction Insights into Carbon Utilization and Element Cycling Functions of Hydrothermarchaeota in Hydrothermal Sediment.</title>
        <authorList>
            <person name="Zhou Z."/>
            <person name="Liu Y."/>
            <person name="Xu W."/>
            <person name="Pan J."/>
            <person name="Luo Z.H."/>
            <person name="Li M."/>
        </authorList>
    </citation>
    <scope>NUCLEOTIDE SEQUENCE [LARGE SCALE GENOMIC DNA]</scope>
    <source>
        <strain evidence="1">SpSt-192</strain>
    </source>
</reference>
<evidence type="ECO:0008006" key="2">
    <source>
        <dbReference type="Google" id="ProtNLM"/>
    </source>
</evidence>
<dbReference type="AlphaFoldDB" id="A0A7C2WH75"/>
<evidence type="ECO:0000313" key="1">
    <source>
        <dbReference type="EMBL" id="HEX70566.1"/>
    </source>
</evidence>
<name>A0A7C2WH75_9BACT</name>
<protein>
    <recommendedName>
        <fullName evidence="2">Flagellar protein FlgN</fullName>
    </recommendedName>
</protein>
<accession>A0A7C2WH75</accession>
<sequence>MSLVSRLAEQLRTLRSVRAQLAELERAVSRGDLAAVHLAIRRVEEAAELAGTAYDGLASELRAFQTGVRSEAGADDRSLAQLQREVEAELARLREQRTRTLHLLETLFTLNHHLVVAVQEQLAAGTDYAHRRAVELEEQRLIDASA</sequence>
<proteinExistence type="predicted"/>
<comment type="caution">
    <text evidence="1">The sequence shown here is derived from an EMBL/GenBank/DDBJ whole genome shotgun (WGS) entry which is preliminary data.</text>
</comment>
<organism evidence="1">
    <name type="scientific">Thermorudis sp</name>
    <dbReference type="NCBI Taxonomy" id="1969470"/>
    <lineage>
        <taxon>Bacteria</taxon>
        <taxon>Pseudomonadati</taxon>
        <taxon>Thermomicrobiota</taxon>
        <taxon>Thermomicrobia</taxon>
        <taxon>Thermomicrobia incertae sedis</taxon>
        <taxon>Thermorudis</taxon>
    </lineage>
</organism>
<dbReference type="EMBL" id="DSID01000382">
    <property type="protein sequence ID" value="HEX70566.1"/>
    <property type="molecule type" value="Genomic_DNA"/>
</dbReference>
<gene>
    <name evidence="1" type="ORF">ENP13_04910</name>
</gene>